<dbReference type="InterPro" id="IPR005149">
    <property type="entry name" value="Tscrpt_reg_PadR_N"/>
</dbReference>
<evidence type="ECO:0000259" key="3">
    <source>
        <dbReference type="Pfam" id="PF03551"/>
    </source>
</evidence>
<organism evidence="4 5">
    <name type="scientific">Actinopolymorpha singaporensis</name>
    <dbReference type="NCBI Taxonomy" id="117157"/>
    <lineage>
        <taxon>Bacteria</taxon>
        <taxon>Bacillati</taxon>
        <taxon>Actinomycetota</taxon>
        <taxon>Actinomycetes</taxon>
        <taxon>Propionibacteriales</taxon>
        <taxon>Actinopolymorphaceae</taxon>
        <taxon>Actinopolymorpha</taxon>
    </lineage>
</organism>
<feature type="coiled-coil region" evidence="1">
    <location>
        <begin position="155"/>
        <end position="196"/>
    </location>
</feature>
<feature type="compositionally biased region" description="Basic and acidic residues" evidence="2">
    <location>
        <begin position="237"/>
        <end position="268"/>
    </location>
</feature>
<evidence type="ECO:0000256" key="1">
    <source>
        <dbReference type="SAM" id="Coils"/>
    </source>
</evidence>
<dbReference type="Proteomes" id="UP000198983">
    <property type="component" value="Chromosome I"/>
</dbReference>
<dbReference type="InterPro" id="IPR036390">
    <property type="entry name" value="WH_DNA-bd_sf"/>
</dbReference>
<feature type="region of interest" description="Disordered" evidence="2">
    <location>
        <begin position="228"/>
        <end position="268"/>
    </location>
</feature>
<name>A0A1H1N3W9_9ACTN</name>
<keyword evidence="5" id="KW-1185">Reference proteome</keyword>
<evidence type="ECO:0000313" key="5">
    <source>
        <dbReference type="Proteomes" id="UP000198983"/>
    </source>
</evidence>
<dbReference type="PANTHER" id="PTHR33169:SF26">
    <property type="entry name" value="CONSERVED PROTEIN"/>
    <property type="match status" value="1"/>
</dbReference>
<dbReference type="Pfam" id="PF03551">
    <property type="entry name" value="PadR"/>
    <property type="match status" value="1"/>
</dbReference>
<gene>
    <name evidence="4" type="ORF">SAMN04489717_1083</name>
</gene>
<sequence>MYQFDMCKGCESGRPDIAVRRHLEAPNRETGTVRRMARRGGVLELAVLGLLHEAPMHGYELRKRLNARFGWGRALSYGSLYPCLKSLLARDCVREDSPADGDDRTTAGTAARRRARIVYRLTPAGEQRLTELLAEGGPSAWDDDNFGVRFAFFARTDAAVRLRILEGRRRRLEERLDRTRAQLHRTQERLDTYAVELQRHGVESVEREVHWLSDLIASERVGRPAVTDRAAPGYYPTEEHRTEEHRTEDHHIQVHRTQEHRPDRGEGS</sequence>
<dbReference type="InterPro" id="IPR036388">
    <property type="entry name" value="WH-like_DNA-bd_sf"/>
</dbReference>
<dbReference type="EMBL" id="LT629732">
    <property type="protein sequence ID" value="SDR93662.1"/>
    <property type="molecule type" value="Genomic_DNA"/>
</dbReference>
<proteinExistence type="predicted"/>
<dbReference type="GO" id="GO:0003677">
    <property type="term" value="F:DNA binding"/>
    <property type="evidence" value="ECO:0007669"/>
    <property type="project" value="UniProtKB-KW"/>
</dbReference>
<dbReference type="PANTHER" id="PTHR33169">
    <property type="entry name" value="PADR-FAMILY TRANSCRIPTIONAL REGULATOR"/>
    <property type="match status" value="1"/>
</dbReference>
<dbReference type="Gene3D" id="1.10.10.10">
    <property type="entry name" value="Winged helix-like DNA-binding domain superfamily/Winged helix DNA-binding domain"/>
    <property type="match status" value="1"/>
</dbReference>
<dbReference type="AlphaFoldDB" id="A0A1H1N3W9"/>
<feature type="domain" description="Transcription regulator PadR N-terminal" evidence="3">
    <location>
        <begin position="47"/>
        <end position="131"/>
    </location>
</feature>
<reference evidence="4 5" key="1">
    <citation type="submission" date="2016-10" db="EMBL/GenBank/DDBJ databases">
        <authorList>
            <person name="de Groot N.N."/>
        </authorList>
    </citation>
    <scope>NUCLEOTIDE SEQUENCE [LARGE SCALE GENOMIC DNA]</scope>
    <source>
        <strain evidence="4 5">DSM 22024</strain>
    </source>
</reference>
<dbReference type="STRING" id="117157.SAMN04489717_1083"/>
<keyword evidence="4" id="KW-0238">DNA-binding</keyword>
<evidence type="ECO:0000256" key="2">
    <source>
        <dbReference type="SAM" id="MobiDB-lite"/>
    </source>
</evidence>
<dbReference type="SUPFAM" id="SSF46785">
    <property type="entry name" value="Winged helix' DNA-binding domain"/>
    <property type="match status" value="1"/>
</dbReference>
<accession>A0A1H1N3W9</accession>
<protein>
    <submittedName>
        <fullName evidence="4">DNA-binding transcriptional regulator, PadR family</fullName>
    </submittedName>
</protein>
<keyword evidence="1" id="KW-0175">Coiled coil</keyword>
<evidence type="ECO:0000313" key="4">
    <source>
        <dbReference type="EMBL" id="SDR93662.1"/>
    </source>
</evidence>
<dbReference type="InterPro" id="IPR052509">
    <property type="entry name" value="Metal_resp_DNA-bind_regulator"/>
</dbReference>